<dbReference type="AlphaFoldDB" id="A0AAV9EL24"/>
<dbReference type="GO" id="GO:0016114">
    <property type="term" value="P:terpenoid biosynthetic process"/>
    <property type="evidence" value="ECO:0007669"/>
    <property type="project" value="InterPro"/>
</dbReference>
<reference evidence="3" key="2">
    <citation type="submission" date="2023-06" db="EMBL/GenBank/DDBJ databases">
        <authorList>
            <person name="Ma L."/>
            <person name="Liu K.-W."/>
            <person name="Li Z."/>
            <person name="Hsiao Y.-Y."/>
            <person name="Qi Y."/>
            <person name="Fu T."/>
            <person name="Tang G."/>
            <person name="Zhang D."/>
            <person name="Sun W.-H."/>
            <person name="Liu D.-K."/>
            <person name="Li Y."/>
            <person name="Chen G.-Z."/>
            <person name="Liu X.-D."/>
            <person name="Liao X.-Y."/>
            <person name="Jiang Y.-T."/>
            <person name="Yu X."/>
            <person name="Hao Y."/>
            <person name="Huang J."/>
            <person name="Zhao X.-W."/>
            <person name="Ke S."/>
            <person name="Chen Y.-Y."/>
            <person name="Wu W.-L."/>
            <person name="Hsu J.-L."/>
            <person name="Lin Y.-F."/>
            <person name="Huang M.-D."/>
            <person name="Li C.-Y."/>
            <person name="Huang L."/>
            <person name="Wang Z.-W."/>
            <person name="Zhao X."/>
            <person name="Zhong W.-Y."/>
            <person name="Peng D.-H."/>
            <person name="Ahmad S."/>
            <person name="Lan S."/>
            <person name="Zhang J.-S."/>
            <person name="Tsai W.-C."/>
            <person name="Van De Peer Y."/>
            <person name="Liu Z.-J."/>
        </authorList>
    </citation>
    <scope>NUCLEOTIDE SEQUENCE</scope>
    <source>
        <strain evidence="3">CP</strain>
        <tissue evidence="3">Leaves</tissue>
    </source>
</reference>
<evidence type="ECO:0000256" key="2">
    <source>
        <dbReference type="ARBA" id="ARBA00023239"/>
    </source>
</evidence>
<reference evidence="3" key="1">
    <citation type="journal article" date="2023" name="Nat. Commun.">
        <title>Diploid and tetraploid genomes of Acorus and the evolution of monocots.</title>
        <authorList>
            <person name="Ma L."/>
            <person name="Liu K.W."/>
            <person name="Li Z."/>
            <person name="Hsiao Y.Y."/>
            <person name="Qi Y."/>
            <person name="Fu T."/>
            <person name="Tang G.D."/>
            <person name="Zhang D."/>
            <person name="Sun W.H."/>
            <person name="Liu D.K."/>
            <person name="Li Y."/>
            <person name="Chen G.Z."/>
            <person name="Liu X.D."/>
            <person name="Liao X.Y."/>
            <person name="Jiang Y.T."/>
            <person name="Yu X."/>
            <person name="Hao Y."/>
            <person name="Huang J."/>
            <person name="Zhao X.W."/>
            <person name="Ke S."/>
            <person name="Chen Y.Y."/>
            <person name="Wu W.L."/>
            <person name="Hsu J.L."/>
            <person name="Lin Y.F."/>
            <person name="Huang M.D."/>
            <person name="Li C.Y."/>
            <person name="Huang L."/>
            <person name="Wang Z.W."/>
            <person name="Zhao X."/>
            <person name="Zhong W.Y."/>
            <person name="Peng D.H."/>
            <person name="Ahmad S."/>
            <person name="Lan S."/>
            <person name="Zhang J.S."/>
            <person name="Tsai W.C."/>
            <person name="Van de Peer Y."/>
            <person name="Liu Z.J."/>
        </authorList>
    </citation>
    <scope>NUCLEOTIDE SEQUENCE</scope>
    <source>
        <strain evidence="3">CP</strain>
    </source>
</reference>
<protein>
    <submittedName>
        <fullName evidence="3">Bicyclogermacrene synthase</fullName>
    </submittedName>
</protein>
<proteinExistence type="predicted"/>
<dbReference type="PANTHER" id="PTHR31225">
    <property type="entry name" value="OS04G0344100 PROTEIN-RELATED"/>
    <property type="match status" value="1"/>
</dbReference>
<dbReference type="InterPro" id="IPR008949">
    <property type="entry name" value="Isoprenoid_synthase_dom_sf"/>
</dbReference>
<dbReference type="GO" id="GO:0010333">
    <property type="term" value="F:terpene synthase activity"/>
    <property type="evidence" value="ECO:0007669"/>
    <property type="project" value="InterPro"/>
</dbReference>
<dbReference type="SUPFAM" id="SSF48576">
    <property type="entry name" value="Terpenoid synthases"/>
    <property type="match status" value="1"/>
</dbReference>
<dbReference type="SUPFAM" id="SSF48239">
    <property type="entry name" value="Terpenoid cyclases/Protein prenyltransferases"/>
    <property type="match status" value="1"/>
</dbReference>
<gene>
    <name evidence="3" type="primary">TPS4</name>
    <name evidence="3" type="ORF">QJS10_CPA06g00017</name>
</gene>
<name>A0AAV9EL24_ACOCL</name>
<evidence type="ECO:0000313" key="4">
    <source>
        <dbReference type="Proteomes" id="UP001180020"/>
    </source>
</evidence>
<keyword evidence="2" id="KW-0456">Lyase</keyword>
<dbReference type="InterPro" id="IPR036965">
    <property type="entry name" value="Terpene_synth_N_sf"/>
</dbReference>
<sequence>MFHLPLIKNNNKVSVSLAMDIERALHMPLRKGLARLQARQYISIYEKDEQRNDVLLELAKLDYNRVQRMLQKEVKNISLVHHTCNAFSWCFLMKIWKCL</sequence>
<comment type="caution">
    <text evidence="3">The sequence shown here is derived from an EMBL/GenBank/DDBJ whole genome shotgun (WGS) entry which is preliminary data.</text>
</comment>
<keyword evidence="4" id="KW-1185">Reference proteome</keyword>
<accession>A0AAV9EL24</accession>
<evidence type="ECO:0000256" key="1">
    <source>
        <dbReference type="ARBA" id="ARBA00022842"/>
    </source>
</evidence>
<dbReference type="InterPro" id="IPR008930">
    <property type="entry name" value="Terpenoid_cyclase/PrenylTrfase"/>
</dbReference>
<evidence type="ECO:0000313" key="3">
    <source>
        <dbReference type="EMBL" id="KAK1314278.1"/>
    </source>
</evidence>
<dbReference type="Gene3D" id="1.10.600.10">
    <property type="entry name" value="Farnesyl Diphosphate Synthase"/>
    <property type="match status" value="1"/>
</dbReference>
<dbReference type="Proteomes" id="UP001180020">
    <property type="component" value="Unassembled WGS sequence"/>
</dbReference>
<dbReference type="InterPro" id="IPR050148">
    <property type="entry name" value="Terpene_synthase-like"/>
</dbReference>
<dbReference type="EMBL" id="JAUJYO010000006">
    <property type="protein sequence ID" value="KAK1314278.1"/>
    <property type="molecule type" value="Genomic_DNA"/>
</dbReference>
<organism evidence="3 4">
    <name type="scientific">Acorus calamus</name>
    <name type="common">Sweet flag</name>
    <dbReference type="NCBI Taxonomy" id="4465"/>
    <lineage>
        <taxon>Eukaryota</taxon>
        <taxon>Viridiplantae</taxon>
        <taxon>Streptophyta</taxon>
        <taxon>Embryophyta</taxon>
        <taxon>Tracheophyta</taxon>
        <taxon>Spermatophyta</taxon>
        <taxon>Magnoliopsida</taxon>
        <taxon>Liliopsida</taxon>
        <taxon>Acoraceae</taxon>
        <taxon>Acorus</taxon>
    </lineage>
</organism>
<dbReference type="PANTHER" id="PTHR31225:SF93">
    <property type="entry name" value="ALPHA-HUMULENE_(-)-(E)-BETA-CARYOPHYLLENE SYNTHASE"/>
    <property type="match status" value="1"/>
</dbReference>
<dbReference type="Gene3D" id="1.50.10.130">
    <property type="entry name" value="Terpene synthase, N-terminal domain"/>
    <property type="match status" value="1"/>
</dbReference>
<keyword evidence="1" id="KW-0460">Magnesium</keyword>